<reference evidence="2" key="1">
    <citation type="submission" date="2014-12" db="EMBL/GenBank/DDBJ databases">
        <title>Insight into the proteome of Arion vulgaris.</title>
        <authorList>
            <person name="Aradska J."/>
            <person name="Bulat T."/>
            <person name="Smidak R."/>
            <person name="Sarate P."/>
            <person name="Gangsoo J."/>
            <person name="Sialana F."/>
            <person name="Bilban M."/>
            <person name="Lubec G."/>
        </authorList>
    </citation>
    <scope>NUCLEOTIDE SEQUENCE</scope>
    <source>
        <tissue evidence="2">Skin</tissue>
    </source>
</reference>
<protein>
    <submittedName>
        <fullName evidence="2">Uncharacterized protein</fullName>
    </submittedName>
</protein>
<evidence type="ECO:0000256" key="1">
    <source>
        <dbReference type="SAM" id="Phobius"/>
    </source>
</evidence>
<keyword evidence="1" id="KW-0812">Transmembrane</keyword>
<name>A0A0B7BL91_9EUPU</name>
<evidence type="ECO:0000313" key="3">
    <source>
        <dbReference type="EMBL" id="CEK93668.1"/>
    </source>
</evidence>
<feature type="transmembrane region" description="Helical" evidence="1">
    <location>
        <begin position="30"/>
        <end position="52"/>
    </location>
</feature>
<evidence type="ECO:0000313" key="2">
    <source>
        <dbReference type="EMBL" id="CEK93667.1"/>
    </source>
</evidence>
<accession>A0A0B7BL91</accession>
<dbReference type="EMBL" id="HACG01046803">
    <property type="protein sequence ID" value="CEK93668.1"/>
    <property type="molecule type" value="Transcribed_RNA"/>
</dbReference>
<keyword evidence="1" id="KW-1133">Transmembrane helix</keyword>
<gene>
    <name evidence="2" type="primary">ORF196513</name>
    <name evidence="3" type="synonym">ORF196515</name>
</gene>
<organism evidence="2">
    <name type="scientific">Arion vulgaris</name>
    <dbReference type="NCBI Taxonomy" id="1028688"/>
    <lineage>
        <taxon>Eukaryota</taxon>
        <taxon>Metazoa</taxon>
        <taxon>Spiralia</taxon>
        <taxon>Lophotrochozoa</taxon>
        <taxon>Mollusca</taxon>
        <taxon>Gastropoda</taxon>
        <taxon>Heterobranchia</taxon>
        <taxon>Euthyneura</taxon>
        <taxon>Panpulmonata</taxon>
        <taxon>Eupulmonata</taxon>
        <taxon>Stylommatophora</taxon>
        <taxon>Helicina</taxon>
        <taxon>Arionoidea</taxon>
        <taxon>Arionidae</taxon>
        <taxon>Arion</taxon>
    </lineage>
</organism>
<sequence length="127" mass="14368">MNHSTDATNTTMMTYDIRQDIHDKLEYGPVWIWIGVIGFILIIIVCMVKVICQHMNKFEETDLLSYHRLGEPTIAANFPGPLMNDKAPGLAAKIYNCNYITVTNKNLENTGHKKAVLPDSKMCLLNL</sequence>
<dbReference type="AlphaFoldDB" id="A0A0B7BL91"/>
<keyword evidence="1" id="KW-0472">Membrane</keyword>
<dbReference type="EMBL" id="HACG01046802">
    <property type="protein sequence ID" value="CEK93667.1"/>
    <property type="molecule type" value="Transcribed_RNA"/>
</dbReference>
<proteinExistence type="predicted"/>